<accession>A0A1C3JXZ4</accession>
<dbReference type="RefSeq" id="WP_067749749.1">
    <property type="nucleotide sequence ID" value="NZ_LT907988.1"/>
</dbReference>
<evidence type="ECO:0000256" key="1">
    <source>
        <dbReference type="SAM" id="MobiDB-lite"/>
    </source>
</evidence>
<evidence type="ECO:0000256" key="2">
    <source>
        <dbReference type="SAM" id="SignalP"/>
    </source>
</evidence>
<keyword evidence="2" id="KW-0732">Signal</keyword>
<dbReference type="STRING" id="1851544.ODI_03417"/>
<reference evidence="4 5" key="2">
    <citation type="submission" date="2017-08" db="EMBL/GenBank/DDBJ databases">
        <authorList>
            <person name="de Groot N.N."/>
        </authorList>
    </citation>
    <scope>NUCLEOTIDE SEQUENCE [LARGE SCALE GENOMIC DNA]</scope>
    <source>
        <strain evidence="4">Orrdi1</strain>
    </source>
</reference>
<evidence type="ECO:0000313" key="5">
    <source>
        <dbReference type="Proteomes" id="UP000078558"/>
    </source>
</evidence>
<proteinExistence type="predicted"/>
<dbReference type="EMBL" id="FLRC01000005">
    <property type="protein sequence ID" value="SBT23998.1"/>
    <property type="molecule type" value="Genomic_DNA"/>
</dbReference>
<organism evidence="3 5">
    <name type="scientific">Orrella dioscoreae</name>
    <dbReference type="NCBI Taxonomy" id="1851544"/>
    <lineage>
        <taxon>Bacteria</taxon>
        <taxon>Pseudomonadati</taxon>
        <taxon>Pseudomonadota</taxon>
        <taxon>Betaproteobacteria</taxon>
        <taxon>Burkholderiales</taxon>
        <taxon>Alcaligenaceae</taxon>
        <taxon>Orrella</taxon>
    </lineage>
</organism>
<sequence>MKKIALSIALSALLAGCAGSPMGNLINNERNETRNDVLASWVGEDEDTLVMKWGPPTGSYTLSSGAKVISYEYVWGVYVGQRYHCEEKFLIEKGKVTKWGIGSACQKSGGKGQTLPASTPVPQPTL</sequence>
<dbReference type="Proteomes" id="UP000078558">
    <property type="component" value="Chromosome I"/>
</dbReference>
<feature type="chain" id="PRO_5015062416" description="Lipoprotein" evidence="2">
    <location>
        <begin position="24"/>
        <end position="126"/>
    </location>
</feature>
<dbReference type="PROSITE" id="PS51257">
    <property type="entry name" value="PROKAR_LIPOPROTEIN"/>
    <property type="match status" value="1"/>
</dbReference>
<evidence type="ECO:0000313" key="3">
    <source>
        <dbReference type="EMBL" id="SBT23998.1"/>
    </source>
</evidence>
<evidence type="ECO:0000313" key="4">
    <source>
        <dbReference type="EMBL" id="SOE51686.1"/>
    </source>
</evidence>
<feature type="signal peptide" evidence="2">
    <location>
        <begin position="1"/>
        <end position="23"/>
    </location>
</feature>
<dbReference type="EMBL" id="LT907988">
    <property type="protein sequence ID" value="SOE51686.1"/>
    <property type="molecule type" value="Genomic_DNA"/>
</dbReference>
<evidence type="ECO:0008006" key="6">
    <source>
        <dbReference type="Google" id="ProtNLM"/>
    </source>
</evidence>
<name>A0A1C3JXZ4_9BURK</name>
<feature type="region of interest" description="Disordered" evidence="1">
    <location>
        <begin position="105"/>
        <end position="126"/>
    </location>
</feature>
<protein>
    <recommendedName>
        <fullName evidence="6">Lipoprotein</fullName>
    </recommendedName>
</protein>
<reference evidence="3 5" key="1">
    <citation type="submission" date="2016-06" db="EMBL/GenBank/DDBJ databases">
        <authorList>
            <person name="Kjaerup R.B."/>
            <person name="Dalgaard T.S."/>
            <person name="Juul-Madsen H.R."/>
        </authorList>
    </citation>
    <scope>NUCLEOTIDE SEQUENCE [LARGE SCALE GENOMIC DNA]</scope>
    <source>
        <strain evidence="3">Orrdi1</strain>
    </source>
</reference>
<dbReference type="AlphaFoldDB" id="A0A1C3JXZ4"/>
<dbReference type="KEGG" id="odi:ODI_R3619"/>
<keyword evidence="5" id="KW-1185">Reference proteome</keyword>
<gene>
    <name evidence="3" type="ORF">ODI_03417</name>
    <name evidence="4" type="ORF">ODI_R3619</name>
</gene>